<dbReference type="KEGG" id="rci:RCIX25"/>
<dbReference type="Pfam" id="PF22742">
    <property type="entry name" value="PspAB"/>
    <property type="match status" value="1"/>
</dbReference>
<dbReference type="eggNOG" id="arCOG04740">
    <property type="taxonomic scope" value="Archaea"/>
</dbReference>
<keyword evidence="2" id="KW-1185">Reference proteome</keyword>
<sequence length="178" mass="20139">MGILDFFRLRRPVRSTEELVKLRNAAAAMKQAGLRFAEKAGICYRTSDSCRELIQRIASHPHDSGITARCSTVEDSYGCVWILLDGSLDRVIESARAAFDAVSANACGRDFLCAAFAYTADDKKVYWIFNSYGKFYPFVPVGEERENDLEISLKRELEDVLPLEKSLSQWYPLWGLPL</sequence>
<dbReference type="GeneID" id="25397331"/>
<dbReference type="AlphaFoldDB" id="Q0W7U9"/>
<evidence type="ECO:0000313" key="1">
    <source>
        <dbReference type="EMBL" id="CAJ35544.1"/>
    </source>
</evidence>
<accession>Q0W7U9</accession>
<protein>
    <submittedName>
        <fullName evidence="1">Uncharacterized protein</fullName>
    </submittedName>
</protein>
<name>Q0W7U9_METAR</name>
<gene>
    <name evidence="1" type="ORF">RCIX25</name>
</gene>
<dbReference type="STRING" id="351160.RCIX25"/>
<reference evidence="1 2" key="1">
    <citation type="journal article" date="2006" name="Science">
        <title>Genome of rice cluster I archaea -- the key methane producers in the rice rhizosphere.</title>
        <authorList>
            <person name="Erkel C."/>
            <person name="Kube M."/>
            <person name="Reinhardt R."/>
            <person name="Liesack W."/>
        </authorList>
    </citation>
    <scope>NUCLEOTIDE SEQUENCE [LARGE SCALE GENOMIC DNA]</scope>
    <source>
        <strain evidence="2">DSM 22066 / NBRC 105507 / MRE50</strain>
    </source>
</reference>
<organism evidence="1 2">
    <name type="scientific">Methanocella arvoryzae (strain DSM 22066 / NBRC 105507 / MRE50)</name>
    <dbReference type="NCBI Taxonomy" id="351160"/>
    <lineage>
        <taxon>Archaea</taxon>
        <taxon>Methanobacteriati</taxon>
        <taxon>Methanobacteriota</taxon>
        <taxon>Stenosarchaea group</taxon>
        <taxon>Methanomicrobia</taxon>
        <taxon>Methanocellales</taxon>
        <taxon>Methanocellaceae</taxon>
        <taxon>Methanocella</taxon>
    </lineage>
</organism>
<dbReference type="RefSeq" id="WP_012036950.1">
    <property type="nucleotide sequence ID" value="NC_009464.1"/>
</dbReference>
<dbReference type="OrthoDB" id="284254at2157"/>
<dbReference type="InterPro" id="IPR054383">
    <property type="entry name" value="PspAB-like"/>
</dbReference>
<proteinExistence type="predicted"/>
<evidence type="ECO:0000313" key="2">
    <source>
        <dbReference type="Proteomes" id="UP000000663"/>
    </source>
</evidence>
<dbReference type="EMBL" id="AM114193">
    <property type="protein sequence ID" value="CAJ35544.1"/>
    <property type="molecule type" value="Genomic_DNA"/>
</dbReference>
<dbReference type="Proteomes" id="UP000000663">
    <property type="component" value="Chromosome"/>
</dbReference>